<keyword evidence="3 5" id="KW-0195">Cyclin</keyword>
<feature type="domain" description="Cyclin-like" evidence="7">
    <location>
        <begin position="263"/>
        <end position="347"/>
    </location>
</feature>
<feature type="region of interest" description="Disordered" evidence="6">
    <location>
        <begin position="50"/>
        <end position="69"/>
    </location>
</feature>
<dbReference type="PIRSF" id="PIRSF001771">
    <property type="entry name" value="Cyclin_A_B_D_E"/>
    <property type="match status" value="1"/>
</dbReference>
<evidence type="ECO:0000256" key="5">
    <source>
        <dbReference type="RuleBase" id="RU000383"/>
    </source>
</evidence>
<feature type="region of interest" description="Disordered" evidence="6">
    <location>
        <begin position="1"/>
        <end position="44"/>
    </location>
</feature>
<dbReference type="InterPro" id="IPR039361">
    <property type="entry name" value="Cyclin"/>
</dbReference>
<dbReference type="STRING" id="210143.A0A1R3FX40"/>
<evidence type="ECO:0000256" key="2">
    <source>
        <dbReference type="ARBA" id="ARBA00022618"/>
    </source>
</evidence>
<evidence type="ECO:0000259" key="7">
    <source>
        <dbReference type="SMART" id="SM00385"/>
    </source>
</evidence>
<comment type="similarity">
    <text evidence="1">Belongs to the cyclin family. Cyclin AB subfamily.</text>
</comment>
<dbReference type="Pfam" id="PF02984">
    <property type="entry name" value="Cyclin_C"/>
    <property type="match status" value="1"/>
</dbReference>
<dbReference type="EMBL" id="AWWV01016173">
    <property type="protein sequence ID" value="OMO50403.1"/>
    <property type="molecule type" value="Genomic_DNA"/>
</dbReference>
<dbReference type="GO" id="GO:0051301">
    <property type="term" value="P:cell division"/>
    <property type="evidence" value="ECO:0007669"/>
    <property type="project" value="UniProtKB-KW"/>
</dbReference>
<dbReference type="Pfam" id="PF00134">
    <property type="entry name" value="Cyclin_N"/>
    <property type="match status" value="1"/>
</dbReference>
<accession>A0A1R3FX40</accession>
<keyword evidence="2" id="KW-0132">Cell division</keyword>
<dbReference type="AlphaFoldDB" id="A0A1R3FX40"/>
<dbReference type="Gene3D" id="1.10.472.10">
    <property type="entry name" value="Cyclin-like"/>
    <property type="match status" value="2"/>
</dbReference>
<dbReference type="Proteomes" id="UP000188268">
    <property type="component" value="Unassembled WGS sequence"/>
</dbReference>
<dbReference type="FunFam" id="1.10.472.10:FF:000013">
    <property type="entry name" value="Cyclin A1"/>
    <property type="match status" value="1"/>
</dbReference>
<dbReference type="InterPro" id="IPR004367">
    <property type="entry name" value="Cyclin_C-dom"/>
</dbReference>
<evidence type="ECO:0000259" key="8">
    <source>
        <dbReference type="SMART" id="SM01332"/>
    </source>
</evidence>
<evidence type="ECO:0000256" key="6">
    <source>
        <dbReference type="SAM" id="MobiDB-lite"/>
    </source>
</evidence>
<dbReference type="Gramene" id="OMO50403">
    <property type="protein sequence ID" value="OMO50403"/>
    <property type="gene ID" value="CCACVL1_30463"/>
</dbReference>
<evidence type="ECO:0000256" key="3">
    <source>
        <dbReference type="ARBA" id="ARBA00023127"/>
    </source>
</evidence>
<dbReference type="InterPro" id="IPR048258">
    <property type="entry name" value="Cyclins_cyclin-box"/>
</dbReference>
<dbReference type="GO" id="GO:0044772">
    <property type="term" value="P:mitotic cell cycle phase transition"/>
    <property type="evidence" value="ECO:0007669"/>
    <property type="project" value="InterPro"/>
</dbReference>
<reference evidence="9 10" key="1">
    <citation type="submission" date="2013-09" db="EMBL/GenBank/DDBJ databases">
        <title>Corchorus capsularis genome sequencing.</title>
        <authorList>
            <person name="Alam M."/>
            <person name="Haque M.S."/>
            <person name="Islam M.S."/>
            <person name="Emdad E.M."/>
            <person name="Islam M.M."/>
            <person name="Ahmed B."/>
            <person name="Halim A."/>
            <person name="Hossen Q.M.M."/>
            <person name="Hossain M.Z."/>
            <person name="Ahmed R."/>
            <person name="Khan M.M."/>
            <person name="Islam R."/>
            <person name="Rashid M.M."/>
            <person name="Khan S.A."/>
            <person name="Rahman M.S."/>
            <person name="Alam M."/>
        </authorList>
    </citation>
    <scope>NUCLEOTIDE SEQUENCE [LARGE SCALE GENOMIC DNA]</scope>
    <source>
        <strain evidence="10">cv. CVL-1</strain>
        <tissue evidence="9">Whole seedling</tissue>
    </source>
</reference>
<evidence type="ECO:0000313" key="9">
    <source>
        <dbReference type="EMBL" id="OMO50403.1"/>
    </source>
</evidence>
<dbReference type="CDD" id="cd20562">
    <property type="entry name" value="CYCLIN_AtCycA_like_rpt1"/>
    <property type="match status" value="1"/>
</dbReference>
<dbReference type="SUPFAM" id="SSF47954">
    <property type="entry name" value="Cyclin-like"/>
    <property type="match status" value="2"/>
</dbReference>
<dbReference type="InterPro" id="IPR046965">
    <property type="entry name" value="Cyclin_A/B-like"/>
</dbReference>
<dbReference type="SMART" id="SM01332">
    <property type="entry name" value="Cyclin_C"/>
    <property type="match status" value="1"/>
</dbReference>
<keyword evidence="4" id="KW-0131">Cell cycle</keyword>
<evidence type="ECO:0000256" key="4">
    <source>
        <dbReference type="ARBA" id="ARBA00023306"/>
    </source>
</evidence>
<dbReference type="InterPro" id="IPR006671">
    <property type="entry name" value="Cyclin_N"/>
</dbReference>
<dbReference type="CDD" id="cd20506">
    <property type="entry name" value="CYCLIN_AtCycA-like_rpt2"/>
    <property type="match status" value="1"/>
</dbReference>
<keyword evidence="10" id="KW-1185">Reference proteome</keyword>
<feature type="compositionally biased region" description="Low complexity" evidence="6">
    <location>
        <begin position="52"/>
        <end position="69"/>
    </location>
</feature>
<dbReference type="InterPro" id="IPR013763">
    <property type="entry name" value="Cyclin-like_dom"/>
</dbReference>
<feature type="compositionally biased region" description="Low complexity" evidence="6">
    <location>
        <begin position="10"/>
        <end position="19"/>
    </location>
</feature>
<dbReference type="OMA" id="MDETMSS"/>
<evidence type="ECO:0000256" key="1">
    <source>
        <dbReference type="ARBA" id="ARBA00006955"/>
    </source>
</evidence>
<dbReference type="InterPro" id="IPR036915">
    <property type="entry name" value="Cyclin-like_sf"/>
</dbReference>
<feature type="domain" description="Cyclin-like" evidence="7">
    <location>
        <begin position="360"/>
        <end position="448"/>
    </location>
</feature>
<comment type="caution">
    <text evidence="9">The sequence shown here is derived from an EMBL/GenBank/DDBJ whole genome shotgun (WGS) entry which is preliminary data.</text>
</comment>
<name>A0A1R3FX40_COCAP</name>
<feature type="domain" description="Cyclin C-terminal" evidence="8">
    <location>
        <begin position="356"/>
        <end position="479"/>
    </location>
</feature>
<dbReference type="OrthoDB" id="5590282at2759"/>
<organism evidence="9 10">
    <name type="scientific">Corchorus capsularis</name>
    <name type="common">Jute</name>
    <dbReference type="NCBI Taxonomy" id="210143"/>
    <lineage>
        <taxon>Eukaryota</taxon>
        <taxon>Viridiplantae</taxon>
        <taxon>Streptophyta</taxon>
        <taxon>Embryophyta</taxon>
        <taxon>Tracheophyta</taxon>
        <taxon>Spermatophyta</taxon>
        <taxon>Magnoliopsida</taxon>
        <taxon>eudicotyledons</taxon>
        <taxon>Gunneridae</taxon>
        <taxon>Pentapetalae</taxon>
        <taxon>rosids</taxon>
        <taxon>malvids</taxon>
        <taxon>Malvales</taxon>
        <taxon>Malvaceae</taxon>
        <taxon>Grewioideae</taxon>
        <taxon>Apeibeae</taxon>
        <taxon>Corchorus</taxon>
    </lineage>
</organism>
<evidence type="ECO:0000313" key="10">
    <source>
        <dbReference type="Proteomes" id="UP000188268"/>
    </source>
</evidence>
<dbReference type="GO" id="GO:0016538">
    <property type="term" value="F:cyclin-dependent protein serine/threonine kinase regulator activity"/>
    <property type="evidence" value="ECO:0007669"/>
    <property type="project" value="InterPro"/>
</dbReference>
<sequence>MSTQNGNRRSSFSSSTTSSLAKRHASSSSSSSLENVGKVTASLAKKRVPLGNISNQRNSSRSSVSGSSLVPCSNKILKSRKTQPASNASLSGHVLPCANAKPSLVLPPKVVTTSFPRGNEVVLPPPPCSMDFSPTKSDGVSVSMDESMSTCDSFKSPEVEYMDSRDIPAIDSIERKTFCNLYISDHVEATGNICNRDAIVEMETDDKIIDVDDNYTDPQLCATFACDIYKHLRASELKKRPSTDFMEKIQKDINCNMRSILIDWLVEVAEEYRLVPDTLYLTVNYIDRYLSGNMMNRQRLQLLGVACMMIAAKYEEICAPQVEEFCYITDNTYFKEEVLEMESSVLNYLKFEMTAATAKCFLRRFVRAAQGVNEVPSMQLECMANYIAELSLLEYSMLRYAPSLIAASAIFLAKFVLLPSKRPWNSTLQHYTLYKPSDLSDCVKDLHRLCCNNHNSTLPAIREKYNQHKYKCVAKKYCPPTIPSEFFQN</sequence>
<dbReference type="SMART" id="SM00385">
    <property type="entry name" value="CYCLIN"/>
    <property type="match status" value="2"/>
</dbReference>
<proteinExistence type="inferred from homology"/>
<dbReference type="PROSITE" id="PS00292">
    <property type="entry name" value="CYCLINS"/>
    <property type="match status" value="1"/>
</dbReference>
<dbReference type="PANTHER" id="PTHR10177">
    <property type="entry name" value="CYCLINS"/>
    <property type="match status" value="1"/>
</dbReference>
<gene>
    <name evidence="9" type="ORF">CCACVL1_30463</name>
</gene>
<protein>
    <submittedName>
        <fullName evidence="9">Uncharacterized protein</fullName>
    </submittedName>
</protein>
<dbReference type="FunFam" id="1.10.472.10:FF:000167">
    <property type="entry name" value="Mitotic cyclin 6"/>
    <property type="match status" value="1"/>
</dbReference>